<reference evidence="3" key="1">
    <citation type="submission" date="2015-10" db="EMBL/GenBank/DDBJ databases">
        <authorList>
            <person name="Ju K.-S."/>
            <person name="Doroghazi J.R."/>
            <person name="Metcalf W.W."/>
        </authorList>
    </citation>
    <scope>NUCLEOTIDE SEQUENCE [LARGE SCALE GENOMIC DNA]</scope>
    <source>
        <strain evidence="3">NRRL 3151</strain>
    </source>
</reference>
<proteinExistence type="predicted"/>
<organism evidence="2 3">
    <name type="scientific">Streptomyces regalis</name>
    <dbReference type="NCBI Taxonomy" id="68262"/>
    <lineage>
        <taxon>Bacteria</taxon>
        <taxon>Bacillati</taxon>
        <taxon>Actinomycetota</taxon>
        <taxon>Actinomycetes</taxon>
        <taxon>Kitasatosporales</taxon>
        <taxon>Streptomycetaceae</taxon>
        <taxon>Streptomyces</taxon>
    </lineage>
</organism>
<sequence length="81" mass="8907">MATTEPRDADPHTSAAYGALVVDTKTNKIGYVMGNEGPHIQLRPPGSGREWDADPSEVRHPTDTEVLRARVTELNRAGRLR</sequence>
<dbReference type="AlphaFoldDB" id="A0A124G8P2"/>
<comment type="caution">
    <text evidence="2">The sequence shown here is derived from an EMBL/GenBank/DDBJ whole genome shotgun (WGS) entry which is preliminary data.</text>
</comment>
<name>A0A124G8P2_9ACTN</name>
<protein>
    <submittedName>
        <fullName evidence="2">Uncharacterized protein</fullName>
    </submittedName>
</protein>
<evidence type="ECO:0000313" key="3">
    <source>
        <dbReference type="Proteomes" id="UP000053923"/>
    </source>
</evidence>
<keyword evidence="3" id="KW-1185">Reference proteome</keyword>
<dbReference type="Proteomes" id="UP000053923">
    <property type="component" value="Unassembled WGS sequence"/>
</dbReference>
<dbReference type="RefSeq" id="WP_062708335.1">
    <property type="nucleotide sequence ID" value="NZ_LLZG01000361.1"/>
</dbReference>
<gene>
    <name evidence="2" type="ORF">ADL12_32025</name>
</gene>
<feature type="compositionally biased region" description="Basic and acidic residues" evidence="1">
    <location>
        <begin position="49"/>
        <end position="60"/>
    </location>
</feature>
<evidence type="ECO:0000256" key="1">
    <source>
        <dbReference type="SAM" id="MobiDB-lite"/>
    </source>
</evidence>
<dbReference type="OrthoDB" id="3855669at2"/>
<feature type="region of interest" description="Disordered" evidence="1">
    <location>
        <begin position="36"/>
        <end position="60"/>
    </location>
</feature>
<evidence type="ECO:0000313" key="2">
    <source>
        <dbReference type="EMBL" id="KUL26590.1"/>
    </source>
</evidence>
<accession>A0A124G8P2</accession>
<dbReference type="EMBL" id="LLZG01000361">
    <property type="protein sequence ID" value="KUL26590.1"/>
    <property type="molecule type" value="Genomic_DNA"/>
</dbReference>